<keyword evidence="6 7" id="KW-0472">Membrane</keyword>
<dbReference type="PRINTS" id="PR00173">
    <property type="entry name" value="EDTRNSPORT"/>
</dbReference>
<dbReference type="EMBL" id="CP001863">
    <property type="protein sequence ID" value="ADB63632.1"/>
    <property type="molecule type" value="Genomic_DNA"/>
</dbReference>
<evidence type="ECO:0000313" key="8">
    <source>
        <dbReference type="EMBL" id="ADB63632.1"/>
    </source>
</evidence>
<proteinExistence type="predicted"/>
<feature type="transmembrane region" description="Helical" evidence="7">
    <location>
        <begin position="158"/>
        <end position="176"/>
    </location>
</feature>
<feature type="transmembrane region" description="Helical" evidence="7">
    <location>
        <begin position="373"/>
        <end position="395"/>
    </location>
</feature>
<evidence type="ECO:0000256" key="2">
    <source>
        <dbReference type="ARBA" id="ARBA00022448"/>
    </source>
</evidence>
<dbReference type="InterPro" id="IPR001991">
    <property type="entry name" value="Na-dicarboxylate_symporter"/>
</dbReference>
<dbReference type="AlphaFoldDB" id="D2S2N5"/>
<dbReference type="SUPFAM" id="SSF118215">
    <property type="entry name" value="Proton glutamate symport protein"/>
    <property type="match status" value="1"/>
</dbReference>
<dbReference type="GO" id="GO:0005886">
    <property type="term" value="C:plasma membrane"/>
    <property type="evidence" value="ECO:0007669"/>
    <property type="project" value="UniProtKB-SubCell"/>
</dbReference>
<keyword evidence="4 7" id="KW-0812">Transmembrane</keyword>
<evidence type="ECO:0000256" key="6">
    <source>
        <dbReference type="ARBA" id="ARBA00023136"/>
    </source>
</evidence>
<gene>
    <name evidence="8" type="ordered locus">Htur_4883</name>
</gene>
<dbReference type="PANTHER" id="PTHR42865">
    <property type="entry name" value="PROTON/GLUTAMATE-ASPARTATE SYMPORTER"/>
    <property type="match status" value="1"/>
</dbReference>
<dbReference type="InterPro" id="IPR036458">
    <property type="entry name" value="Na:dicarbo_symporter_sf"/>
</dbReference>
<name>D2S2N5_HALTV</name>
<keyword evidence="2" id="KW-0813">Transport</keyword>
<geneLocation type="plasmid" evidence="8 9">
    <name>pHTUR03</name>
</geneLocation>
<evidence type="ECO:0000313" key="9">
    <source>
        <dbReference type="Proteomes" id="UP000001903"/>
    </source>
</evidence>
<keyword evidence="3" id="KW-1003">Cell membrane</keyword>
<evidence type="ECO:0000256" key="4">
    <source>
        <dbReference type="ARBA" id="ARBA00022692"/>
    </source>
</evidence>
<accession>D2S2N5</accession>
<keyword evidence="9" id="KW-1185">Reference proteome</keyword>
<dbReference type="HOGENOM" id="CLU_019375_7_1_2"/>
<dbReference type="GO" id="GO:0015293">
    <property type="term" value="F:symporter activity"/>
    <property type="evidence" value="ECO:0007669"/>
    <property type="project" value="UniProtKB-KW"/>
</dbReference>
<feature type="transmembrane region" description="Helical" evidence="7">
    <location>
        <begin position="27"/>
        <end position="46"/>
    </location>
</feature>
<organism evidence="8 9">
    <name type="scientific">Haloterrigena turkmenica (strain ATCC 51198 / DSM 5511 / JCM 9101 / NCIMB 13204 / VKM B-1734 / 4k)</name>
    <name type="common">Halococcus turkmenicus</name>
    <dbReference type="NCBI Taxonomy" id="543526"/>
    <lineage>
        <taxon>Archaea</taxon>
        <taxon>Methanobacteriati</taxon>
        <taxon>Methanobacteriota</taxon>
        <taxon>Stenosarchaea group</taxon>
        <taxon>Halobacteria</taxon>
        <taxon>Halobacteriales</taxon>
        <taxon>Natrialbaceae</taxon>
        <taxon>Haloterrigena</taxon>
    </lineage>
</organism>
<dbReference type="Pfam" id="PF00375">
    <property type="entry name" value="SDF"/>
    <property type="match status" value="1"/>
</dbReference>
<feature type="transmembrane region" description="Helical" evidence="7">
    <location>
        <begin position="213"/>
        <end position="235"/>
    </location>
</feature>
<keyword evidence="8" id="KW-0614">Plasmid</keyword>
<protein>
    <submittedName>
        <fullName evidence="8">Sodium:dicarboxylate symporter</fullName>
    </submittedName>
</protein>
<dbReference type="PANTHER" id="PTHR42865:SF7">
    <property type="entry name" value="PROTON_GLUTAMATE-ASPARTATE SYMPORTER"/>
    <property type="match status" value="1"/>
</dbReference>
<evidence type="ECO:0000256" key="7">
    <source>
        <dbReference type="SAM" id="Phobius"/>
    </source>
</evidence>
<feature type="transmembrane region" description="Helical" evidence="7">
    <location>
        <begin position="241"/>
        <end position="265"/>
    </location>
</feature>
<dbReference type="Proteomes" id="UP000001903">
    <property type="component" value="Plasmid pHTUR03"/>
</dbReference>
<evidence type="ECO:0000256" key="3">
    <source>
        <dbReference type="ARBA" id="ARBA00022475"/>
    </source>
</evidence>
<feature type="transmembrane region" description="Helical" evidence="7">
    <location>
        <begin position="58"/>
        <end position="78"/>
    </location>
</feature>
<dbReference type="Gene3D" id="1.10.3860.10">
    <property type="entry name" value="Sodium:dicarboxylate symporter"/>
    <property type="match status" value="1"/>
</dbReference>
<keyword evidence="5 7" id="KW-1133">Transmembrane helix</keyword>
<comment type="subcellular location">
    <subcellularLocation>
        <location evidence="1">Cell membrane</location>
        <topology evidence="1">Multi-pass membrane protein</topology>
    </subcellularLocation>
</comment>
<evidence type="ECO:0000256" key="5">
    <source>
        <dbReference type="ARBA" id="ARBA00022989"/>
    </source>
</evidence>
<evidence type="ECO:0000256" key="1">
    <source>
        <dbReference type="ARBA" id="ARBA00004651"/>
    </source>
</evidence>
<dbReference type="KEGG" id="htu:Htur_4883"/>
<feature type="transmembrane region" description="Helical" evidence="7">
    <location>
        <begin position="90"/>
        <end position="112"/>
    </location>
</feature>
<sequence length="445" mass="47066">MALFLCHRHMAGNSMRRSWQKYRSVPIIYRIGVAFILGSVLGLIVGEPATRLEPLGTLFVRLLTMIIIPIVFFTLLMGARRLSPSSLGKIGAQTVFLYIITTGVAIGFGLLVGNLINPGTGLELADTNVEPEEAPSMLEVFLNIVPENPVGSMAEGSVLPTIFFTIVFGLALTYLLDEYDAGTTVHEGAQTVFNIAETGAEAMFKIVWGVMEYGVIGVFALMAATFGQAGVSAIVPYAKLIGAVALAVGLHIGVTYLLIIQVGLLRRSPIDFLRGAKDAMVTALSIRSSSGTLPVTMEDADKNFGVNEEVYSFSLPLGATINMDGTAMYQGIAAIFAANMVGQTLTLGEQLTVLVTALLASVGTAGVPGSGLIMLTLVLTQLGLPLEVVGMVAGVDPILDRMRTMNNVTGDLAVTTLIADWNGKIDLTGTVWEVTDKVSSVTSTD</sequence>
<reference evidence="8 9" key="1">
    <citation type="journal article" date="2010" name="Stand. Genomic Sci.">
        <title>Complete genome sequence of Haloterrigena turkmenica type strain (4k).</title>
        <authorList>
            <person name="Saunders E."/>
            <person name="Tindall B.J."/>
            <person name="Fahnrich R."/>
            <person name="Lapidus A."/>
            <person name="Copeland A."/>
            <person name="Del Rio T.G."/>
            <person name="Lucas S."/>
            <person name="Chen F."/>
            <person name="Tice H."/>
            <person name="Cheng J.F."/>
            <person name="Han C."/>
            <person name="Detter J.C."/>
            <person name="Bruce D."/>
            <person name="Goodwin L."/>
            <person name="Chain P."/>
            <person name="Pitluck S."/>
            <person name="Pati A."/>
            <person name="Ivanova N."/>
            <person name="Mavromatis K."/>
            <person name="Chen A."/>
            <person name="Palaniappan K."/>
            <person name="Land M."/>
            <person name="Hauser L."/>
            <person name="Chang Y.J."/>
            <person name="Jeffries C.D."/>
            <person name="Brettin T."/>
            <person name="Rohde M."/>
            <person name="Goker M."/>
            <person name="Bristow J."/>
            <person name="Eisen J.A."/>
            <person name="Markowitz V."/>
            <person name="Hugenholtz P."/>
            <person name="Klenk H.P."/>
            <person name="Kyrpides N.C."/>
        </authorList>
    </citation>
    <scope>NUCLEOTIDE SEQUENCE [LARGE SCALE GENOMIC DNA]</scope>
    <source>
        <strain evidence="9">ATCC 51198 / DSM 5511 / JCM 9101 / NCIMB 13204 / VKM B-1734 / 4k</strain>
    </source>
</reference>